<reference evidence="1 2" key="1">
    <citation type="journal article" date="2010" name="Science">
        <title>Genomic comparison of the ants Camponotus floridanus and Harpegnathos saltator.</title>
        <authorList>
            <person name="Bonasio R."/>
            <person name="Zhang G."/>
            <person name="Ye C."/>
            <person name="Mutti N.S."/>
            <person name="Fang X."/>
            <person name="Qin N."/>
            <person name="Donahue G."/>
            <person name="Yang P."/>
            <person name="Li Q."/>
            <person name="Li C."/>
            <person name="Zhang P."/>
            <person name="Huang Z."/>
            <person name="Berger S.L."/>
            <person name="Reinberg D."/>
            <person name="Wang J."/>
            <person name="Liebig J."/>
        </authorList>
    </citation>
    <scope>NUCLEOTIDE SEQUENCE [LARGE SCALE GENOMIC DNA]</scope>
    <source>
        <strain evidence="2">C129</strain>
    </source>
</reference>
<dbReference type="Proteomes" id="UP000000311">
    <property type="component" value="Unassembled WGS sequence"/>
</dbReference>
<keyword evidence="2" id="KW-1185">Reference proteome</keyword>
<dbReference type="InParanoid" id="E2AKL3"/>
<evidence type="ECO:0000313" key="1">
    <source>
        <dbReference type="EMBL" id="EFN66026.1"/>
    </source>
</evidence>
<organism evidence="2">
    <name type="scientific">Camponotus floridanus</name>
    <name type="common">Florida carpenter ant</name>
    <dbReference type="NCBI Taxonomy" id="104421"/>
    <lineage>
        <taxon>Eukaryota</taxon>
        <taxon>Metazoa</taxon>
        <taxon>Ecdysozoa</taxon>
        <taxon>Arthropoda</taxon>
        <taxon>Hexapoda</taxon>
        <taxon>Insecta</taxon>
        <taxon>Pterygota</taxon>
        <taxon>Neoptera</taxon>
        <taxon>Endopterygota</taxon>
        <taxon>Hymenoptera</taxon>
        <taxon>Apocrita</taxon>
        <taxon>Aculeata</taxon>
        <taxon>Formicoidea</taxon>
        <taxon>Formicidae</taxon>
        <taxon>Formicinae</taxon>
        <taxon>Camponotus</taxon>
    </lineage>
</organism>
<accession>E2AKL3</accession>
<evidence type="ECO:0000313" key="2">
    <source>
        <dbReference type="Proteomes" id="UP000000311"/>
    </source>
</evidence>
<gene>
    <name evidence="1" type="ORF">EAG_00248</name>
</gene>
<dbReference type="EMBL" id="GL440292">
    <property type="protein sequence ID" value="EFN66026.1"/>
    <property type="molecule type" value="Genomic_DNA"/>
</dbReference>
<dbReference type="AlphaFoldDB" id="E2AKL3"/>
<feature type="non-terminal residue" evidence="1">
    <location>
        <position position="1"/>
    </location>
</feature>
<proteinExistence type="predicted"/>
<feature type="non-terminal residue" evidence="1">
    <location>
        <position position="120"/>
    </location>
</feature>
<protein>
    <submittedName>
        <fullName evidence="1">Uncharacterized protein</fullName>
    </submittedName>
</protein>
<sequence>QLRHWAVQYKIPQTALNKLLKILIYFHKKLPLDSRTLLKTNLSMPSRQLEKGKLCYMGLLQPLKQFISRYTALQLLNNEIEISFNIDGLPLFKSSNIQLCPILGWIKNYPKENPFVIAMY</sequence>
<name>E2AKL3_CAMFO</name>